<dbReference type="Gene3D" id="3.40.50.1000">
    <property type="entry name" value="HAD superfamily/HAD-like"/>
    <property type="match status" value="1"/>
</dbReference>
<proteinExistence type="predicted"/>
<organism evidence="1 2">
    <name type="scientific">Anaerococcus faecalis</name>
    <dbReference type="NCBI Taxonomy" id="2742993"/>
    <lineage>
        <taxon>Bacteria</taxon>
        <taxon>Bacillati</taxon>
        <taxon>Bacillota</taxon>
        <taxon>Tissierellia</taxon>
        <taxon>Tissierellales</taxon>
        <taxon>Peptoniphilaceae</taxon>
        <taxon>Anaerococcus</taxon>
    </lineage>
</organism>
<sequence>MSILYIDNKLRKLQKEGLLDVESVLYKRSELITKHLNLNQSPEIFMNYFSNNFGKTAIEINGARNLIKYLSQKYLLCATSNGIFSIQKIDLKLQN</sequence>
<gene>
    <name evidence="1" type="ORF">HV819_01680</name>
</gene>
<dbReference type="InterPro" id="IPR023214">
    <property type="entry name" value="HAD_sf"/>
</dbReference>
<dbReference type="Gene3D" id="1.10.150.240">
    <property type="entry name" value="Putative phosphatase, domain 2"/>
    <property type="match status" value="1"/>
</dbReference>
<dbReference type="RefSeq" id="WP_176269367.1">
    <property type="nucleotide sequence ID" value="NZ_JABVBA010000001.1"/>
</dbReference>
<name>A0ABX2N7S0_9FIRM</name>
<keyword evidence="2" id="KW-1185">Reference proteome</keyword>
<protein>
    <submittedName>
        <fullName evidence="1">Uncharacterized protein</fullName>
    </submittedName>
</protein>
<accession>A0ABX2N7S0</accession>
<dbReference type="InterPro" id="IPR023198">
    <property type="entry name" value="PGP-like_dom2"/>
</dbReference>
<dbReference type="EMBL" id="JABVBA010000001">
    <property type="protein sequence ID" value="NVF10727.1"/>
    <property type="molecule type" value="Genomic_DNA"/>
</dbReference>
<evidence type="ECO:0000313" key="1">
    <source>
        <dbReference type="EMBL" id="NVF10727.1"/>
    </source>
</evidence>
<comment type="caution">
    <text evidence="1">The sequence shown here is derived from an EMBL/GenBank/DDBJ whole genome shotgun (WGS) entry which is preliminary data.</text>
</comment>
<evidence type="ECO:0000313" key="2">
    <source>
        <dbReference type="Proteomes" id="UP000540919"/>
    </source>
</evidence>
<reference evidence="1 2" key="1">
    <citation type="submission" date="2020-06" db="EMBL/GenBank/DDBJ databases">
        <title>Anaerococcus sp. nov., isolated form swine feces.</title>
        <authorList>
            <person name="Yu S."/>
        </authorList>
    </citation>
    <scope>NUCLEOTIDE SEQUENCE [LARGE SCALE GENOMIC DNA]</scope>
    <source>
        <strain evidence="1 2">AGMB00486</strain>
    </source>
</reference>
<dbReference type="Proteomes" id="UP000540919">
    <property type="component" value="Unassembled WGS sequence"/>
</dbReference>